<dbReference type="STRING" id="83767.SAMN05660652_02922"/>
<proteinExistence type="predicted"/>
<evidence type="ECO:0008006" key="4">
    <source>
        <dbReference type="Google" id="ProtNLM"/>
    </source>
</evidence>
<organism evidence="2 3">
    <name type="scientific">Propionivibrio dicarboxylicus</name>
    <dbReference type="NCBI Taxonomy" id="83767"/>
    <lineage>
        <taxon>Bacteria</taxon>
        <taxon>Pseudomonadati</taxon>
        <taxon>Pseudomonadota</taxon>
        <taxon>Betaproteobacteria</taxon>
        <taxon>Rhodocyclales</taxon>
        <taxon>Rhodocyclaceae</taxon>
        <taxon>Propionivibrio</taxon>
    </lineage>
</organism>
<evidence type="ECO:0000256" key="1">
    <source>
        <dbReference type="SAM" id="SignalP"/>
    </source>
</evidence>
<dbReference type="PANTHER" id="PTHR37953">
    <property type="entry name" value="UPF0127 PROTEIN MJ1496"/>
    <property type="match status" value="1"/>
</dbReference>
<name>A0A1G8I3Z1_9RHOO</name>
<dbReference type="EMBL" id="FNCY01000013">
    <property type="protein sequence ID" value="SDI13552.1"/>
    <property type="molecule type" value="Genomic_DNA"/>
</dbReference>
<sequence length="147" mass="16137">MPHPSTLLGSFLLLAAPAVLAQQFPVMELRAGFHRIEAEVAANQANRMQGLMHRRSLGANQGMLFVFAFKDRHCMWMRNTLIPLSVAFLDDDGKILNIEEMKPQTENNHCAAAPARFALEMNKAWFASKGLAPGIRIGGIDAAPAPQ</sequence>
<gene>
    <name evidence="2" type="ORF">SAMN05660652_02922</name>
</gene>
<keyword evidence="3" id="KW-1185">Reference proteome</keyword>
<protein>
    <recommendedName>
        <fullName evidence="4">DUF192 domain-containing protein</fullName>
    </recommendedName>
</protein>
<reference evidence="2 3" key="1">
    <citation type="submission" date="2016-10" db="EMBL/GenBank/DDBJ databases">
        <authorList>
            <person name="de Groot N.N."/>
        </authorList>
    </citation>
    <scope>NUCLEOTIDE SEQUENCE [LARGE SCALE GENOMIC DNA]</scope>
    <source>
        <strain evidence="2 3">DSM 5885</strain>
    </source>
</reference>
<dbReference type="Proteomes" id="UP000198607">
    <property type="component" value="Unassembled WGS sequence"/>
</dbReference>
<evidence type="ECO:0000313" key="2">
    <source>
        <dbReference type="EMBL" id="SDI13552.1"/>
    </source>
</evidence>
<feature type="chain" id="PRO_5011574780" description="DUF192 domain-containing protein" evidence="1">
    <location>
        <begin position="22"/>
        <end position="147"/>
    </location>
</feature>
<evidence type="ECO:0000313" key="3">
    <source>
        <dbReference type="Proteomes" id="UP000198607"/>
    </source>
</evidence>
<dbReference type="InterPro" id="IPR038695">
    <property type="entry name" value="Saro_0823-like_sf"/>
</dbReference>
<dbReference type="AlphaFoldDB" id="A0A1G8I3Z1"/>
<dbReference type="PANTHER" id="PTHR37953:SF1">
    <property type="entry name" value="UPF0127 PROTEIN MJ1496"/>
    <property type="match status" value="1"/>
</dbReference>
<dbReference type="OrthoDB" id="5526466at2"/>
<feature type="signal peptide" evidence="1">
    <location>
        <begin position="1"/>
        <end position="21"/>
    </location>
</feature>
<dbReference type="InterPro" id="IPR003795">
    <property type="entry name" value="DUF192"/>
</dbReference>
<dbReference type="Gene3D" id="2.60.120.1140">
    <property type="entry name" value="Protein of unknown function DUF192"/>
    <property type="match status" value="1"/>
</dbReference>
<dbReference type="RefSeq" id="WP_091938640.1">
    <property type="nucleotide sequence ID" value="NZ_FNCY01000013.1"/>
</dbReference>
<dbReference type="Pfam" id="PF02643">
    <property type="entry name" value="DUF192"/>
    <property type="match status" value="1"/>
</dbReference>
<accession>A0A1G8I3Z1</accession>
<keyword evidence="1" id="KW-0732">Signal</keyword>